<feature type="transmembrane region" description="Helical" evidence="1">
    <location>
        <begin position="264"/>
        <end position="283"/>
    </location>
</feature>
<feature type="transmembrane region" description="Helical" evidence="1">
    <location>
        <begin position="366"/>
        <end position="383"/>
    </location>
</feature>
<feature type="transmembrane region" description="Helical" evidence="1">
    <location>
        <begin position="414"/>
        <end position="435"/>
    </location>
</feature>
<feature type="transmembrane region" description="Helical" evidence="1">
    <location>
        <begin position="111"/>
        <end position="128"/>
    </location>
</feature>
<keyword evidence="1" id="KW-1133">Transmembrane helix</keyword>
<feature type="transmembrane region" description="Helical" evidence="1">
    <location>
        <begin position="342"/>
        <end position="360"/>
    </location>
</feature>
<feature type="transmembrane region" description="Helical" evidence="1">
    <location>
        <begin position="134"/>
        <end position="156"/>
    </location>
</feature>
<organism evidence="2">
    <name type="scientific">freshwater metagenome</name>
    <dbReference type="NCBI Taxonomy" id="449393"/>
    <lineage>
        <taxon>unclassified sequences</taxon>
        <taxon>metagenomes</taxon>
        <taxon>ecological metagenomes</taxon>
    </lineage>
</organism>
<dbReference type="AlphaFoldDB" id="A0A6J6MGN1"/>
<accession>A0A6J6MGN1</accession>
<evidence type="ECO:0000256" key="1">
    <source>
        <dbReference type="SAM" id="Phobius"/>
    </source>
</evidence>
<feature type="transmembrane region" description="Helical" evidence="1">
    <location>
        <begin position="290"/>
        <end position="311"/>
    </location>
</feature>
<reference evidence="2" key="1">
    <citation type="submission" date="2020-05" db="EMBL/GenBank/DDBJ databases">
        <authorList>
            <person name="Chiriac C."/>
            <person name="Salcher M."/>
            <person name="Ghai R."/>
            <person name="Kavagutti S V."/>
        </authorList>
    </citation>
    <scope>NUCLEOTIDE SEQUENCE</scope>
</reference>
<proteinExistence type="predicted"/>
<feature type="transmembrane region" description="Helical" evidence="1">
    <location>
        <begin position="82"/>
        <end position="99"/>
    </location>
</feature>
<feature type="transmembrane region" description="Helical" evidence="1">
    <location>
        <begin position="390"/>
        <end position="408"/>
    </location>
</feature>
<gene>
    <name evidence="2" type="ORF">UFOPK2242_01569</name>
</gene>
<keyword evidence="1" id="KW-0472">Membrane</keyword>
<feature type="transmembrane region" description="Helical" evidence="1">
    <location>
        <begin position="317"/>
        <end position="335"/>
    </location>
</feature>
<dbReference type="EMBL" id="CAEZWM010000264">
    <property type="protein sequence ID" value="CAB4673136.1"/>
    <property type="molecule type" value="Genomic_DNA"/>
</dbReference>
<keyword evidence="1" id="KW-0812">Transmembrane</keyword>
<protein>
    <submittedName>
        <fullName evidence="2">Unannotated protein</fullName>
    </submittedName>
</protein>
<feature type="transmembrane region" description="Helical" evidence="1">
    <location>
        <begin position="197"/>
        <end position="226"/>
    </location>
</feature>
<evidence type="ECO:0000313" key="2">
    <source>
        <dbReference type="EMBL" id="CAB4673136.1"/>
    </source>
</evidence>
<name>A0A6J6MGN1_9ZZZZ</name>
<feature type="transmembrane region" description="Helical" evidence="1">
    <location>
        <begin position="168"/>
        <end position="185"/>
    </location>
</feature>
<sequence length="457" mass="47694">MLALALPILIVVGIIFFATRNGPKHSGSAHLDTAAAVAPWLERWKMAGLVEEAQIEAIIGYERTQTPPAPEPAHQAPVVAEALAYGGALLAAVGIGLMIDRFDLTRQAGAVFAGCVAVFLLVASRFVHPDTGPAWWRLHQVVAFLGAGALAVAVGLQVGGVSNRSPEATALIIGVVLTIVGWFLYRRRDLPLQQLGFFAACISLVTGASVVIVSDGRVAAGALLLLGVIWILSARRDLLPPTALALTLGAILVAVSPYPGSGEWPMFAFPAAAAIAALLIIAGGLDKRPVLLIVGLLALFQAVPTAIVMTHGSWVEALLAAGFAVFGAALLWWGWQREDVNRWVAHTTGSVMLALTGGALATTWRLSGLIVGVVIAVICISLGTVYRRSIVAGFGLISFAIYAPWLIASEFGGRAVPIGLVVVGVAGIGVAVRMLSRPHAELPRSPEEAENSQISTN</sequence>